<organism evidence="2 3">
    <name type="scientific">Chitinophaga pollutisoli</name>
    <dbReference type="NCBI Taxonomy" id="3133966"/>
    <lineage>
        <taxon>Bacteria</taxon>
        <taxon>Pseudomonadati</taxon>
        <taxon>Bacteroidota</taxon>
        <taxon>Chitinophagia</taxon>
        <taxon>Chitinophagales</taxon>
        <taxon>Chitinophagaceae</taxon>
        <taxon>Chitinophaga</taxon>
    </lineage>
</organism>
<gene>
    <name evidence="2" type="ORF">WJU16_24410</name>
</gene>
<evidence type="ECO:0000313" key="2">
    <source>
        <dbReference type="EMBL" id="WZN41110.1"/>
    </source>
</evidence>
<name>A0ABZ2YNR3_9BACT</name>
<protein>
    <submittedName>
        <fullName evidence="2">Uncharacterized protein</fullName>
    </submittedName>
</protein>
<dbReference type="EMBL" id="CP149822">
    <property type="protein sequence ID" value="WZN41110.1"/>
    <property type="molecule type" value="Genomic_DNA"/>
</dbReference>
<keyword evidence="1" id="KW-0732">Signal</keyword>
<feature type="signal peptide" evidence="1">
    <location>
        <begin position="1"/>
        <end position="22"/>
    </location>
</feature>
<proteinExistence type="predicted"/>
<keyword evidence="3" id="KW-1185">Reference proteome</keyword>
<evidence type="ECO:0000256" key="1">
    <source>
        <dbReference type="SAM" id="SignalP"/>
    </source>
</evidence>
<dbReference type="Proteomes" id="UP001485459">
    <property type="component" value="Chromosome"/>
</dbReference>
<dbReference type="RefSeq" id="WP_341835969.1">
    <property type="nucleotide sequence ID" value="NZ_CP149822.1"/>
</dbReference>
<sequence>MKKVLSFIALPMTVFFAGKASAQSLKTDSFTVSGNCNMCKKRIEKAADSVYQQLPGCCRYERH</sequence>
<reference evidence="3" key="1">
    <citation type="submission" date="2024-03" db="EMBL/GenBank/DDBJ databases">
        <title>Chitinophaga horti sp. nov., isolated from garden soil.</title>
        <authorList>
            <person name="Lee D.S."/>
            <person name="Han D.M."/>
            <person name="Baek J.H."/>
            <person name="Choi D.G."/>
            <person name="Jeon J.H."/>
            <person name="Jeon C.O."/>
        </authorList>
    </citation>
    <scope>NUCLEOTIDE SEQUENCE [LARGE SCALE GENOMIC DNA]</scope>
    <source>
        <strain evidence="3">GPA1</strain>
    </source>
</reference>
<evidence type="ECO:0000313" key="3">
    <source>
        <dbReference type="Proteomes" id="UP001485459"/>
    </source>
</evidence>
<accession>A0ABZ2YNR3</accession>
<feature type="chain" id="PRO_5045428211" evidence="1">
    <location>
        <begin position="23"/>
        <end position="63"/>
    </location>
</feature>